<comment type="subcellular location">
    <subcellularLocation>
        <location evidence="2 10">Membrane</location>
        <topology evidence="2 10">Multi-pass membrane protein</topology>
    </subcellularLocation>
</comment>
<feature type="transmembrane region" description="Helical" evidence="10">
    <location>
        <begin position="574"/>
        <end position="594"/>
    </location>
</feature>
<dbReference type="AlphaFoldDB" id="A0A238FKY0"/>
<dbReference type="Pfam" id="PF01694">
    <property type="entry name" value="Rhomboid"/>
    <property type="match status" value="1"/>
</dbReference>
<comment type="catalytic activity">
    <reaction evidence="1 10">
        <text>Cleaves type-1 transmembrane domains using a catalytic dyad composed of serine and histidine that are contributed by different transmembrane domains.</text>
        <dbReference type="EC" id="3.4.21.105"/>
    </reaction>
</comment>
<feature type="compositionally biased region" description="Basic and acidic residues" evidence="11">
    <location>
        <begin position="196"/>
        <end position="214"/>
    </location>
</feature>
<feature type="domain" description="Peptidase S54 rhomboid" evidence="12">
    <location>
        <begin position="533"/>
        <end position="670"/>
    </location>
</feature>
<dbReference type="EC" id="3.4.21.105" evidence="10"/>
<name>A0A238FKY0_9BASI</name>
<evidence type="ECO:0000256" key="7">
    <source>
        <dbReference type="ARBA" id="ARBA00022825"/>
    </source>
</evidence>
<feature type="compositionally biased region" description="Low complexity" evidence="11">
    <location>
        <begin position="18"/>
        <end position="35"/>
    </location>
</feature>
<organism evidence="13 14">
    <name type="scientific">Microbotryum intermedium</name>
    <dbReference type="NCBI Taxonomy" id="269621"/>
    <lineage>
        <taxon>Eukaryota</taxon>
        <taxon>Fungi</taxon>
        <taxon>Dikarya</taxon>
        <taxon>Basidiomycota</taxon>
        <taxon>Pucciniomycotina</taxon>
        <taxon>Microbotryomycetes</taxon>
        <taxon>Microbotryales</taxon>
        <taxon>Microbotryaceae</taxon>
        <taxon>Microbotryum</taxon>
    </lineage>
</organism>
<dbReference type="EMBL" id="FMSP01000009">
    <property type="protein sequence ID" value="SCV72534.1"/>
    <property type="molecule type" value="Genomic_DNA"/>
</dbReference>
<evidence type="ECO:0000256" key="1">
    <source>
        <dbReference type="ARBA" id="ARBA00000156"/>
    </source>
</evidence>
<dbReference type="Proteomes" id="UP000198372">
    <property type="component" value="Unassembled WGS sequence"/>
</dbReference>
<dbReference type="SUPFAM" id="SSF144091">
    <property type="entry name" value="Rhomboid-like"/>
    <property type="match status" value="1"/>
</dbReference>
<evidence type="ECO:0000313" key="13">
    <source>
        <dbReference type="EMBL" id="SCV72534.1"/>
    </source>
</evidence>
<keyword evidence="6 10" id="KW-0378">Hydrolase</keyword>
<feature type="transmembrane region" description="Helical" evidence="10">
    <location>
        <begin position="631"/>
        <end position="647"/>
    </location>
</feature>
<evidence type="ECO:0000256" key="10">
    <source>
        <dbReference type="RuleBase" id="RU362115"/>
    </source>
</evidence>
<dbReference type="InterPro" id="IPR002610">
    <property type="entry name" value="Peptidase_S54_rhomboid-like"/>
</dbReference>
<feature type="compositionally biased region" description="Basic and acidic residues" evidence="11">
    <location>
        <begin position="85"/>
        <end position="96"/>
    </location>
</feature>
<comment type="function">
    <text evidence="10">Serine protease involved in intramembrane proteolysis.</text>
</comment>
<evidence type="ECO:0000256" key="4">
    <source>
        <dbReference type="ARBA" id="ARBA00022670"/>
    </source>
</evidence>
<feature type="transmembrane region" description="Helical" evidence="10">
    <location>
        <begin position="538"/>
        <end position="562"/>
    </location>
</feature>
<keyword evidence="8 10" id="KW-1133">Transmembrane helix</keyword>
<evidence type="ECO:0000256" key="3">
    <source>
        <dbReference type="ARBA" id="ARBA00009045"/>
    </source>
</evidence>
<protein>
    <recommendedName>
        <fullName evidence="10">Rhomboid-type serine protease</fullName>
        <ecNumber evidence="10">3.4.21.105</ecNumber>
    </recommendedName>
</protein>
<dbReference type="InterPro" id="IPR035952">
    <property type="entry name" value="Rhomboid-like_sf"/>
</dbReference>
<dbReference type="InterPro" id="IPR022764">
    <property type="entry name" value="Peptidase_S54_rhomboid_dom"/>
</dbReference>
<dbReference type="GO" id="GO:0016020">
    <property type="term" value="C:membrane"/>
    <property type="evidence" value="ECO:0007669"/>
    <property type="project" value="UniProtKB-SubCell"/>
</dbReference>
<dbReference type="GO" id="GO:0004252">
    <property type="term" value="F:serine-type endopeptidase activity"/>
    <property type="evidence" value="ECO:0007669"/>
    <property type="project" value="InterPro"/>
</dbReference>
<evidence type="ECO:0000313" key="14">
    <source>
        <dbReference type="Proteomes" id="UP000198372"/>
    </source>
</evidence>
<keyword evidence="4 10" id="KW-0645">Protease</keyword>
<accession>A0A238FKY0</accession>
<keyword evidence="7 10" id="KW-0720">Serine protease</keyword>
<evidence type="ECO:0000256" key="8">
    <source>
        <dbReference type="ARBA" id="ARBA00022989"/>
    </source>
</evidence>
<gene>
    <name evidence="13" type="ORF">BQ2448_4071</name>
</gene>
<feature type="transmembrane region" description="Helical" evidence="10">
    <location>
        <begin position="748"/>
        <end position="766"/>
    </location>
</feature>
<proteinExistence type="inferred from homology"/>
<evidence type="ECO:0000256" key="2">
    <source>
        <dbReference type="ARBA" id="ARBA00004141"/>
    </source>
</evidence>
<reference evidence="14" key="1">
    <citation type="submission" date="2016-09" db="EMBL/GenBank/DDBJ databases">
        <authorList>
            <person name="Jeantristanb JTB J.-T."/>
            <person name="Ricardo R."/>
        </authorList>
    </citation>
    <scope>NUCLEOTIDE SEQUENCE [LARGE SCALE GENOMIC DNA]</scope>
</reference>
<feature type="transmembrane region" description="Helical" evidence="10">
    <location>
        <begin position="684"/>
        <end position="706"/>
    </location>
</feature>
<dbReference type="PANTHER" id="PTHR22936:SF69">
    <property type="entry name" value="RHOMBOID-LIKE PROTEIN"/>
    <property type="match status" value="1"/>
</dbReference>
<feature type="compositionally biased region" description="Basic and acidic residues" evidence="11">
    <location>
        <begin position="335"/>
        <end position="344"/>
    </location>
</feature>
<feature type="compositionally biased region" description="Basic and acidic residues" evidence="11">
    <location>
        <begin position="62"/>
        <end position="74"/>
    </location>
</feature>
<evidence type="ECO:0000256" key="6">
    <source>
        <dbReference type="ARBA" id="ARBA00022801"/>
    </source>
</evidence>
<evidence type="ECO:0000256" key="9">
    <source>
        <dbReference type="ARBA" id="ARBA00023136"/>
    </source>
</evidence>
<dbReference type="PANTHER" id="PTHR22936">
    <property type="entry name" value="RHOMBOID-RELATED"/>
    <property type="match status" value="1"/>
</dbReference>
<feature type="region of interest" description="Disordered" evidence="11">
    <location>
        <begin position="1"/>
        <end position="347"/>
    </location>
</feature>
<dbReference type="Gene3D" id="1.20.1540.10">
    <property type="entry name" value="Rhomboid-like"/>
    <property type="match status" value="1"/>
</dbReference>
<keyword evidence="5 10" id="KW-0812">Transmembrane</keyword>
<keyword evidence="14" id="KW-1185">Reference proteome</keyword>
<dbReference type="GO" id="GO:0006508">
    <property type="term" value="P:proteolysis"/>
    <property type="evidence" value="ECO:0007669"/>
    <property type="project" value="UniProtKB-KW"/>
</dbReference>
<feature type="transmembrane region" description="Helical" evidence="10">
    <location>
        <begin position="653"/>
        <end position="672"/>
    </location>
</feature>
<dbReference type="OrthoDB" id="2146116at2759"/>
<evidence type="ECO:0000259" key="12">
    <source>
        <dbReference type="Pfam" id="PF01694"/>
    </source>
</evidence>
<evidence type="ECO:0000256" key="11">
    <source>
        <dbReference type="SAM" id="MobiDB-lite"/>
    </source>
</evidence>
<keyword evidence="9 10" id="KW-0472">Membrane</keyword>
<feature type="transmembrane region" description="Helical" evidence="10">
    <location>
        <begin position="600"/>
        <end position="619"/>
    </location>
</feature>
<dbReference type="STRING" id="269621.A0A238FKY0"/>
<sequence length="767" mass="84584">MANNCQSPRYFPPHAYDDAYAPSSSSGSAAGPPSSFRERSHYHAQHSTPHVHPSDLYARPRPPSEAEFHFRDDDTIVPGDSVSQLDRRVTQNENKRVAGPRPMELETIHPSSDVEEFSPHEATDPRLPLPGAPSSVHSLRHNESSKQPYTSRQPYRGRSPLGPDPSRSSPTSYDDDASMIRKIPSPSSRGYASEDPYQHPDDQETLYEPRRGYTSDDTPLTAPLVADYDDEARHPPQPRSGEPGRALFALPAGAGYSTLPRTGAEEEDRSIHPSSRISRGPETPLWAETGTLPRPSHPMHANSHDSQQTYAQDHYDDDYASSKDATYPPDFYPSKSRELAHDEETNPDVIEPLDVVWRQSELVDPNQFQKPSVWKRMIYDGKTPMAIRISEHKKGEGIQKRPWACWLLATTFCAVLVVEMVRMFQYTGSPIQTKPSFNVMVGPSGSVLINTGARFAGCQKYIANVGRSSSSAKRSSDPNAPSQVTDIDWICLKDSNKAASATFETMSFVTLSIAGSMSQICGFGGFATPQQADQTFRFVVPIFLHAGIVHLVVNLLAQLFSSSIVERQMGTPKFLIVYFLSGIFGFVLGSNFSLVGRPSVGASGAIFGTHAAILVDLLAHWDIEYCPLRKLVWLIVELIVGLALGLVPGVDNFAHVGGFCMGLLTSILLLPIIHQTKRHRGIFIALRIMALPLAIALYVLLVRNFYVNDPAKMCHWCRYLSCWPTASNNKCQGTGLSTVTTTTTTTSVMSSTLISILLSTFVIPLLW</sequence>
<comment type="similarity">
    <text evidence="3 10">Belongs to the peptidase S54 family.</text>
</comment>
<evidence type="ECO:0000256" key="5">
    <source>
        <dbReference type="ARBA" id="ARBA00022692"/>
    </source>
</evidence>